<proteinExistence type="inferred from homology"/>
<dbReference type="Pfam" id="PF01641">
    <property type="entry name" value="SelR"/>
    <property type="match status" value="1"/>
</dbReference>
<feature type="domain" description="MsrB" evidence="10">
    <location>
        <begin position="60"/>
        <end position="182"/>
    </location>
</feature>
<evidence type="ECO:0000256" key="6">
    <source>
        <dbReference type="ARBA" id="ARBA00023002"/>
    </source>
</evidence>
<evidence type="ECO:0000256" key="1">
    <source>
        <dbReference type="ARBA" id="ARBA00001947"/>
    </source>
</evidence>
<organism evidence="11 12">
    <name type="scientific">Hymenobacter cyanobacteriorum</name>
    <dbReference type="NCBI Taxonomy" id="2926463"/>
    <lineage>
        <taxon>Bacteria</taxon>
        <taxon>Pseudomonadati</taxon>
        <taxon>Bacteroidota</taxon>
        <taxon>Cytophagia</taxon>
        <taxon>Cytophagales</taxon>
        <taxon>Hymenobacteraceae</taxon>
        <taxon>Hymenobacter</taxon>
    </lineage>
</organism>
<feature type="region of interest" description="Disordered" evidence="8">
    <location>
        <begin position="26"/>
        <end position="54"/>
    </location>
</feature>
<dbReference type="FunFam" id="2.170.150.20:FF:000001">
    <property type="entry name" value="Peptide methionine sulfoxide reductase MsrB"/>
    <property type="match status" value="1"/>
</dbReference>
<comment type="cofactor">
    <cofactor evidence="1">
        <name>Zn(2+)</name>
        <dbReference type="ChEBI" id="CHEBI:29105"/>
    </cofactor>
</comment>
<dbReference type="GO" id="GO:0006979">
    <property type="term" value="P:response to oxidative stress"/>
    <property type="evidence" value="ECO:0007669"/>
    <property type="project" value="InterPro"/>
</dbReference>
<dbReference type="NCBIfam" id="TIGR00357">
    <property type="entry name" value="peptide-methionine (R)-S-oxide reductase MsrB"/>
    <property type="match status" value="1"/>
</dbReference>
<accession>A0A9X2AGT3</accession>
<dbReference type="GO" id="GO:0030091">
    <property type="term" value="P:protein repair"/>
    <property type="evidence" value="ECO:0007669"/>
    <property type="project" value="InterPro"/>
</dbReference>
<sequence length="182" mass="19974">MRFSLLLLLVSVLSLNSACSQKRDVAANTPAAARTTTGKTYPKPQPVTGKPNEFPVRHTDAEWKKILTPDQYYILREQGTERAFTGKYHDNHAAGTYYCAADHNLLFTSDTKFESGTGWPSFFAPATATSVKVASDNSFGMSRDEIVCAKCGGHLGHVFDDGPKPTGQRYCMDGNALVFEKK</sequence>
<dbReference type="RefSeq" id="WP_241937787.1">
    <property type="nucleotide sequence ID" value="NZ_JALBGC010000005.1"/>
</dbReference>
<comment type="similarity">
    <text evidence="2">Belongs to the MsrB Met sulfoxide reductase family.</text>
</comment>
<evidence type="ECO:0000256" key="8">
    <source>
        <dbReference type="SAM" id="MobiDB-lite"/>
    </source>
</evidence>
<dbReference type="Proteomes" id="UP001139193">
    <property type="component" value="Unassembled WGS sequence"/>
</dbReference>
<keyword evidence="5" id="KW-0862">Zinc</keyword>
<dbReference type="PANTHER" id="PTHR10173">
    <property type="entry name" value="METHIONINE SULFOXIDE REDUCTASE"/>
    <property type="match status" value="1"/>
</dbReference>
<feature type="compositionally biased region" description="Low complexity" evidence="8">
    <location>
        <begin position="26"/>
        <end position="37"/>
    </location>
</feature>
<reference evidence="11" key="1">
    <citation type="submission" date="2022-03" db="EMBL/GenBank/DDBJ databases">
        <title>Bacterial whole genome sequence for Hymenobacter sp. DH14.</title>
        <authorList>
            <person name="Le V."/>
        </authorList>
    </citation>
    <scope>NUCLEOTIDE SEQUENCE</scope>
    <source>
        <strain evidence="11">DH14</strain>
    </source>
</reference>
<protein>
    <recommendedName>
        <fullName evidence="3">peptide-methionine (R)-S-oxide reductase</fullName>
        <ecNumber evidence="3">1.8.4.12</ecNumber>
    </recommendedName>
</protein>
<evidence type="ECO:0000256" key="4">
    <source>
        <dbReference type="ARBA" id="ARBA00022723"/>
    </source>
</evidence>
<dbReference type="InterPro" id="IPR028427">
    <property type="entry name" value="Met_Sox_Rdtase_MsrB"/>
</dbReference>
<evidence type="ECO:0000259" key="10">
    <source>
        <dbReference type="PROSITE" id="PS51790"/>
    </source>
</evidence>
<evidence type="ECO:0000313" key="11">
    <source>
        <dbReference type="EMBL" id="MCI1189561.1"/>
    </source>
</evidence>
<evidence type="ECO:0000256" key="2">
    <source>
        <dbReference type="ARBA" id="ARBA00007174"/>
    </source>
</evidence>
<keyword evidence="9" id="KW-0732">Signal</keyword>
<keyword evidence="12" id="KW-1185">Reference proteome</keyword>
<dbReference type="EMBL" id="JALBGC010000005">
    <property type="protein sequence ID" value="MCI1189561.1"/>
    <property type="molecule type" value="Genomic_DNA"/>
</dbReference>
<evidence type="ECO:0000256" key="5">
    <source>
        <dbReference type="ARBA" id="ARBA00022833"/>
    </source>
</evidence>
<keyword evidence="6 11" id="KW-0560">Oxidoreductase</keyword>
<dbReference type="PANTHER" id="PTHR10173:SF52">
    <property type="entry name" value="METHIONINE-R-SULFOXIDE REDUCTASE B1"/>
    <property type="match status" value="1"/>
</dbReference>
<dbReference type="SUPFAM" id="SSF51316">
    <property type="entry name" value="Mss4-like"/>
    <property type="match status" value="1"/>
</dbReference>
<dbReference type="InterPro" id="IPR002579">
    <property type="entry name" value="Met_Sox_Rdtase_MsrB_dom"/>
</dbReference>
<dbReference type="GO" id="GO:0046872">
    <property type="term" value="F:metal ion binding"/>
    <property type="evidence" value="ECO:0007669"/>
    <property type="project" value="UniProtKB-KW"/>
</dbReference>
<comment type="caution">
    <text evidence="11">The sequence shown here is derived from an EMBL/GenBank/DDBJ whole genome shotgun (WGS) entry which is preliminary data.</text>
</comment>
<gene>
    <name evidence="11" type="primary">msrB</name>
    <name evidence="11" type="ORF">MON38_19225</name>
</gene>
<evidence type="ECO:0000313" key="12">
    <source>
        <dbReference type="Proteomes" id="UP001139193"/>
    </source>
</evidence>
<dbReference type="GO" id="GO:0005737">
    <property type="term" value="C:cytoplasm"/>
    <property type="evidence" value="ECO:0007669"/>
    <property type="project" value="TreeGrafter"/>
</dbReference>
<keyword evidence="4" id="KW-0479">Metal-binding</keyword>
<feature type="chain" id="PRO_5040923203" description="peptide-methionine (R)-S-oxide reductase" evidence="9">
    <location>
        <begin position="23"/>
        <end position="182"/>
    </location>
</feature>
<name>A0A9X2AGT3_9BACT</name>
<dbReference type="Gene3D" id="2.170.150.20">
    <property type="entry name" value="Peptide methionine sulfoxide reductase"/>
    <property type="match status" value="1"/>
</dbReference>
<evidence type="ECO:0000256" key="9">
    <source>
        <dbReference type="SAM" id="SignalP"/>
    </source>
</evidence>
<dbReference type="EC" id="1.8.4.12" evidence="3"/>
<dbReference type="PROSITE" id="PS51790">
    <property type="entry name" value="MSRB"/>
    <property type="match status" value="1"/>
</dbReference>
<comment type="catalytic activity">
    <reaction evidence="7">
        <text>L-methionyl-[protein] + [thioredoxin]-disulfide + H2O = L-methionyl-(R)-S-oxide-[protein] + [thioredoxin]-dithiol</text>
        <dbReference type="Rhea" id="RHEA:24164"/>
        <dbReference type="Rhea" id="RHEA-COMP:10698"/>
        <dbReference type="Rhea" id="RHEA-COMP:10700"/>
        <dbReference type="Rhea" id="RHEA-COMP:12313"/>
        <dbReference type="Rhea" id="RHEA-COMP:12314"/>
        <dbReference type="ChEBI" id="CHEBI:15377"/>
        <dbReference type="ChEBI" id="CHEBI:16044"/>
        <dbReference type="ChEBI" id="CHEBI:29950"/>
        <dbReference type="ChEBI" id="CHEBI:45764"/>
        <dbReference type="ChEBI" id="CHEBI:50058"/>
        <dbReference type="EC" id="1.8.4.12"/>
    </reaction>
</comment>
<dbReference type="InterPro" id="IPR011057">
    <property type="entry name" value="Mss4-like_sf"/>
</dbReference>
<evidence type="ECO:0000256" key="3">
    <source>
        <dbReference type="ARBA" id="ARBA00012499"/>
    </source>
</evidence>
<dbReference type="AlphaFoldDB" id="A0A9X2AGT3"/>
<feature type="signal peptide" evidence="9">
    <location>
        <begin position="1"/>
        <end position="22"/>
    </location>
</feature>
<evidence type="ECO:0000256" key="7">
    <source>
        <dbReference type="ARBA" id="ARBA00048488"/>
    </source>
</evidence>
<dbReference type="GO" id="GO:0033743">
    <property type="term" value="F:peptide-methionine (R)-S-oxide reductase activity"/>
    <property type="evidence" value="ECO:0007669"/>
    <property type="project" value="UniProtKB-EC"/>
</dbReference>